<name>A0A087BN23_9BIFI</name>
<dbReference type="CDD" id="cd02007">
    <property type="entry name" value="TPP_DXS"/>
    <property type="match status" value="1"/>
</dbReference>
<evidence type="ECO:0000256" key="11">
    <source>
        <dbReference type="ARBA" id="ARBA00023229"/>
    </source>
</evidence>
<keyword evidence="11" id="KW-0414">Isoprene biosynthesis</keyword>
<protein>
    <recommendedName>
        <fullName evidence="5">1-deoxy-D-xylulose-5-phosphate synthase</fullName>
        <ecNumber evidence="5">2.2.1.7</ecNumber>
    </recommendedName>
</protein>
<reference evidence="14 15" key="1">
    <citation type="submission" date="2014-03" db="EMBL/GenBank/DDBJ databases">
        <title>Genomics of Bifidobacteria.</title>
        <authorList>
            <person name="Ventura M."/>
            <person name="Milani C."/>
            <person name="Lugli G.A."/>
        </authorList>
    </citation>
    <scope>NUCLEOTIDE SEQUENCE [LARGE SCALE GENOMIC DNA]</scope>
    <source>
        <strain evidence="14 15">LMG 11592</strain>
    </source>
</reference>
<dbReference type="Gene3D" id="3.40.50.920">
    <property type="match status" value="1"/>
</dbReference>
<feature type="domain" description="Transketolase-like pyrimidine-binding" evidence="13">
    <location>
        <begin position="293"/>
        <end position="459"/>
    </location>
</feature>
<dbReference type="InterPro" id="IPR005477">
    <property type="entry name" value="Dxylulose-5-P_synthase"/>
</dbReference>
<evidence type="ECO:0000313" key="15">
    <source>
        <dbReference type="Proteomes" id="UP000029014"/>
    </source>
</evidence>
<dbReference type="InterPro" id="IPR033248">
    <property type="entry name" value="Transketolase_C"/>
</dbReference>
<evidence type="ECO:0000256" key="9">
    <source>
        <dbReference type="ARBA" id="ARBA00022977"/>
    </source>
</evidence>
<evidence type="ECO:0000313" key="14">
    <source>
        <dbReference type="EMBL" id="KFI72423.1"/>
    </source>
</evidence>
<dbReference type="InterPro" id="IPR029061">
    <property type="entry name" value="THDP-binding"/>
</dbReference>
<accession>A0A087BN23</accession>
<evidence type="ECO:0000256" key="7">
    <source>
        <dbReference type="ARBA" id="ARBA00022723"/>
    </source>
</evidence>
<organism evidence="14 15">
    <name type="scientific">Bifidobacterium minimum</name>
    <dbReference type="NCBI Taxonomy" id="1693"/>
    <lineage>
        <taxon>Bacteria</taxon>
        <taxon>Bacillati</taxon>
        <taxon>Actinomycetota</taxon>
        <taxon>Actinomycetes</taxon>
        <taxon>Bifidobacteriales</taxon>
        <taxon>Bifidobacteriaceae</taxon>
        <taxon>Bifidobacterium</taxon>
    </lineage>
</organism>
<evidence type="ECO:0000256" key="2">
    <source>
        <dbReference type="ARBA" id="ARBA00004980"/>
    </source>
</evidence>
<dbReference type="SMART" id="SM00861">
    <property type="entry name" value="Transket_pyr"/>
    <property type="match status" value="1"/>
</dbReference>
<keyword evidence="9" id="KW-0784">Thiamine biosynthesis</keyword>
<dbReference type="Pfam" id="PF02779">
    <property type="entry name" value="Transket_pyr"/>
    <property type="match status" value="1"/>
</dbReference>
<dbReference type="SUPFAM" id="SSF52518">
    <property type="entry name" value="Thiamin diphosphate-binding fold (THDP-binding)"/>
    <property type="match status" value="2"/>
</dbReference>
<keyword evidence="15" id="KW-1185">Reference proteome</keyword>
<evidence type="ECO:0000256" key="1">
    <source>
        <dbReference type="ARBA" id="ARBA00001946"/>
    </source>
</evidence>
<dbReference type="GO" id="GO:0008661">
    <property type="term" value="F:1-deoxy-D-xylulose-5-phosphate synthase activity"/>
    <property type="evidence" value="ECO:0007669"/>
    <property type="project" value="UniProtKB-EC"/>
</dbReference>
<keyword evidence="6 14" id="KW-0808">Transferase</keyword>
<dbReference type="EMBL" id="JGZD01000009">
    <property type="protein sequence ID" value="KFI72423.1"/>
    <property type="molecule type" value="Genomic_DNA"/>
</dbReference>
<evidence type="ECO:0000256" key="12">
    <source>
        <dbReference type="SAM" id="MobiDB-lite"/>
    </source>
</evidence>
<dbReference type="NCBIfam" id="NF008968">
    <property type="entry name" value="PRK12315.1"/>
    <property type="match status" value="1"/>
</dbReference>
<dbReference type="PANTHER" id="PTHR43322:SF1">
    <property type="entry name" value="1-DEOXY-D-XYLULOSE-5-PHOSPHATE SYNTHASE"/>
    <property type="match status" value="1"/>
</dbReference>
<evidence type="ECO:0000256" key="8">
    <source>
        <dbReference type="ARBA" id="ARBA00022842"/>
    </source>
</evidence>
<keyword evidence="7" id="KW-0479">Metal-binding</keyword>
<dbReference type="AlphaFoldDB" id="A0A087BN23"/>
<dbReference type="Proteomes" id="UP000029014">
    <property type="component" value="Unassembled WGS sequence"/>
</dbReference>
<gene>
    <name evidence="14" type="ORF">BMIN_0318</name>
</gene>
<dbReference type="Pfam" id="PF02780">
    <property type="entry name" value="Transketolase_C"/>
    <property type="match status" value="1"/>
</dbReference>
<comment type="cofactor">
    <cofactor evidence="1">
        <name>Mg(2+)</name>
        <dbReference type="ChEBI" id="CHEBI:18420"/>
    </cofactor>
</comment>
<dbReference type="SUPFAM" id="SSF52922">
    <property type="entry name" value="TK C-terminal domain-like"/>
    <property type="match status" value="1"/>
</dbReference>
<dbReference type="UniPathway" id="UPA00064">
    <property type="reaction ID" value="UER00091"/>
</dbReference>
<keyword evidence="10" id="KW-0786">Thiamine pyrophosphate</keyword>
<comment type="similarity">
    <text evidence="3">Belongs to the transketolase family. DXPS subfamily.</text>
</comment>
<dbReference type="GO" id="GO:0005829">
    <property type="term" value="C:cytosol"/>
    <property type="evidence" value="ECO:0007669"/>
    <property type="project" value="TreeGrafter"/>
</dbReference>
<comment type="subunit">
    <text evidence="4">Homodimer.</text>
</comment>
<evidence type="ECO:0000256" key="10">
    <source>
        <dbReference type="ARBA" id="ARBA00023052"/>
    </source>
</evidence>
<dbReference type="eggNOG" id="COG1154">
    <property type="taxonomic scope" value="Bacteria"/>
</dbReference>
<dbReference type="PANTHER" id="PTHR43322">
    <property type="entry name" value="1-D-DEOXYXYLULOSE 5-PHOSPHATE SYNTHASE-RELATED"/>
    <property type="match status" value="1"/>
</dbReference>
<dbReference type="Pfam" id="PF13292">
    <property type="entry name" value="DXP_synthase_N"/>
    <property type="match status" value="1"/>
</dbReference>
<dbReference type="Gene3D" id="3.40.50.970">
    <property type="match status" value="2"/>
</dbReference>
<proteinExistence type="inferred from homology"/>
<evidence type="ECO:0000256" key="4">
    <source>
        <dbReference type="ARBA" id="ARBA00011738"/>
    </source>
</evidence>
<comment type="caution">
    <text evidence="14">The sequence shown here is derived from an EMBL/GenBank/DDBJ whole genome shotgun (WGS) entry which is preliminary data.</text>
</comment>
<sequence>MRITSGPLDHIRCPRDVHDLNDDQIRPLCAQIRASLVEFGKRHGGHVGSNLAVVELTVALHRVFDSPRDAIIFDVSHQSYTHKMLTGRAAAFLDPRHYDQVTGFTNPAESEHDMFALGHTGTSISLACGMAKARDMGAVPDGGAGSGSIIAVIGDGALSSGVALEGLSDAAEQGGNLIVIVNDNEMSIAENHGGLYRGLARLRESDGRAEPNIFTALGMDYRYVEKGNDVDVLIEELTRIRDIDHPIVLHIHTTKGLGLDEEDARHGVVPGRHEFNHWQNPFCDEDAPVGSRKTYGALAMAQLERRFPDEPGLVVISPATARSNGITPGFRARAGAHYVDTAICEDHAAAYAAGIAKAGGTPVLATSATFFQRAYDQIIEELALNGLPATLLVFAAGISGTDHTHSGSLDTAMLATIPAMSYLAPSSSTDFLEMLDWSTRSRAHGTVAIRVPGERILAYERGVGDGTGAGETDAEDRRGVDEVTMETASLRGAGDSIPVDEATRENPYGRYRIDRQGSQVALMGLGDMYPVALETARSLERLTGGAVRPTVVDPRQCSGIDAGTLDGLAATHRLVVTLEDGQVDGGWGERIASYVTSMDRPGSHGPHDAQPQVICLGAGKEFTNRIPLPDLERRYGLTPDAVARRVVKALSLG</sequence>
<dbReference type="GO" id="GO:0019288">
    <property type="term" value="P:isopentenyl diphosphate biosynthetic process, methylerythritol 4-phosphate pathway"/>
    <property type="evidence" value="ECO:0007669"/>
    <property type="project" value="TreeGrafter"/>
</dbReference>
<dbReference type="GO" id="GO:0000287">
    <property type="term" value="F:magnesium ion binding"/>
    <property type="evidence" value="ECO:0007669"/>
    <property type="project" value="UniProtKB-ARBA"/>
</dbReference>
<dbReference type="InterPro" id="IPR009014">
    <property type="entry name" value="Transketo_C/PFOR_II"/>
</dbReference>
<feature type="region of interest" description="Disordered" evidence="12">
    <location>
        <begin position="462"/>
        <end position="481"/>
    </location>
</feature>
<comment type="pathway">
    <text evidence="2">Metabolic intermediate biosynthesis; 1-deoxy-D-xylulose 5-phosphate biosynthesis; 1-deoxy-D-xylulose 5-phosphate from D-glyceraldehyde 3-phosphate and pyruvate: step 1/1.</text>
</comment>
<evidence type="ECO:0000256" key="3">
    <source>
        <dbReference type="ARBA" id="ARBA00011081"/>
    </source>
</evidence>
<dbReference type="InterPro" id="IPR005475">
    <property type="entry name" value="Transketolase-like_Pyr-bd"/>
</dbReference>
<dbReference type="EC" id="2.2.1.7" evidence="5"/>
<evidence type="ECO:0000256" key="5">
    <source>
        <dbReference type="ARBA" id="ARBA00013150"/>
    </source>
</evidence>
<evidence type="ECO:0000256" key="6">
    <source>
        <dbReference type="ARBA" id="ARBA00022679"/>
    </source>
</evidence>
<evidence type="ECO:0000259" key="13">
    <source>
        <dbReference type="SMART" id="SM00861"/>
    </source>
</evidence>
<dbReference type="STRING" id="1693.BMIN_0318"/>
<dbReference type="GO" id="GO:0009228">
    <property type="term" value="P:thiamine biosynthetic process"/>
    <property type="evidence" value="ECO:0007669"/>
    <property type="project" value="UniProtKB-KW"/>
</dbReference>
<keyword evidence="8" id="KW-0460">Magnesium</keyword>
<dbReference type="NCBIfam" id="NF003933">
    <property type="entry name" value="PRK05444.2-2"/>
    <property type="match status" value="1"/>
</dbReference>
<dbReference type="GO" id="GO:0016114">
    <property type="term" value="P:terpenoid biosynthetic process"/>
    <property type="evidence" value="ECO:0007669"/>
    <property type="project" value="InterPro"/>
</dbReference>